<feature type="compositionally biased region" description="Polar residues" evidence="10">
    <location>
        <begin position="1904"/>
        <end position="1913"/>
    </location>
</feature>
<dbReference type="FunFam" id="3.30.200.20:FF:000387">
    <property type="entry name" value="Serine/threonine-protein kinase STE11"/>
    <property type="match status" value="1"/>
</dbReference>
<feature type="compositionally biased region" description="Acidic residues" evidence="10">
    <location>
        <begin position="1886"/>
        <end position="1895"/>
    </location>
</feature>
<dbReference type="InterPro" id="IPR017441">
    <property type="entry name" value="Protein_kinase_ATP_BS"/>
</dbReference>
<dbReference type="CDD" id="cd14364">
    <property type="entry name" value="CUE_ASCC2"/>
    <property type="match status" value="1"/>
</dbReference>
<feature type="compositionally biased region" description="Acidic residues" evidence="10">
    <location>
        <begin position="1968"/>
        <end position="1978"/>
    </location>
</feature>
<dbReference type="EC" id="2.7.11.24" evidence="2"/>
<feature type="region of interest" description="Disordered" evidence="10">
    <location>
        <begin position="889"/>
        <end position="935"/>
    </location>
</feature>
<feature type="compositionally biased region" description="Basic residues" evidence="10">
    <location>
        <begin position="629"/>
        <end position="643"/>
    </location>
</feature>
<dbReference type="GO" id="GO:0005524">
    <property type="term" value="F:ATP binding"/>
    <property type="evidence" value="ECO:0007669"/>
    <property type="project" value="UniProtKB-UniRule"/>
</dbReference>
<feature type="compositionally biased region" description="Polar residues" evidence="10">
    <location>
        <begin position="917"/>
        <end position="932"/>
    </location>
</feature>
<proteinExistence type="inferred from homology"/>
<feature type="compositionally biased region" description="Basic and acidic residues" evidence="10">
    <location>
        <begin position="1036"/>
        <end position="1051"/>
    </location>
</feature>
<feature type="compositionally biased region" description="Polar residues" evidence="10">
    <location>
        <begin position="1019"/>
        <end position="1032"/>
    </location>
</feature>
<evidence type="ECO:0000256" key="2">
    <source>
        <dbReference type="ARBA" id="ARBA00012411"/>
    </source>
</evidence>
<evidence type="ECO:0000256" key="7">
    <source>
        <dbReference type="ARBA" id="ARBA00047919"/>
    </source>
</evidence>
<dbReference type="InterPro" id="IPR041800">
    <property type="entry name" value="ASCC2_CUE"/>
</dbReference>
<feature type="compositionally biased region" description="Basic and acidic residues" evidence="10">
    <location>
        <begin position="1365"/>
        <end position="1374"/>
    </location>
</feature>
<keyword evidence="5 13" id="KW-0418">Kinase</keyword>
<comment type="catalytic activity">
    <reaction evidence="8">
        <text>L-seryl-[protein] + ATP = O-phospho-L-seryl-[protein] + ADP + H(+)</text>
        <dbReference type="Rhea" id="RHEA:17989"/>
        <dbReference type="Rhea" id="RHEA-COMP:9863"/>
        <dbReference type="Rhea" id="RHEA-COMP:11604"/>
        <dbReference type="ChEBI" id="CHEBI:15378"/>
        <dbReference type="ChEBI" id="CHEBI:29999"/>
        <dbReference type="ChEBI" id="CHEBI:30616"/>
        <dbReference type="ChEBI" id="CHEBI:83421"/>
        <dbReference type="ChEBI" id="CHEBI:456216"/>
        <dbReference type="EC" id="2.7.11.24"/>
    </reaction>
    <physiologicalReaction direction="left-to-right" evidence="8">
        <dbReference type="Rhea" id="RHEA:17990"/>
    </physiologicalReaction>
</comment>
<feature type="compositionally biased region" description="Polar residues" evidence="10">
    <location>
        <begin position="1052"/>
        <end position="1061"/>
    </location>
</feature>
<evidence type="ECO:0000256" key="5">
    <source>
        <dbReference type="ARBA" id="ARBA00022777"/>
    </source>
</evidence>
<feature type="compositionally biased region" description="Low complexity" evidence="10">
    <location>
        <begin position="2133"/>
        <end position="2147"/>
    </location>
</feature>
<dbReference type="InterPro" id="IPR050538">
    <property type="entry name" value="MAP_kinase_kinase_kinase"/>
</dbReference>
<feature type="compositionally biased region" description="Pro residues" evidence="10">
    <location>
        <begin position="904"/>
        <end position="914"/>
    </location>
</feature>
<feature type="region of interest" description="Disordered" evidence="10">
    <location>
        <begin position="1266"/>
        <end position="1480"/>
    </location>
</feature>
<keyword evidence="3 13" id="KW-0808">Transferase</keyword>
<dbReference type="InterPro" id="IPR008271">
    <property type="entry name" value="Ser/Thr_kinase_AS"/>
</dbReference>
<dbReference type="InterPro" id="IPR003892">
    <property type="entry name" value="CUE"/>
</dbReference>
<dbReference type="SMART" id="SM00546">
    <property type="entry name" value="CUE"/>
    <property type="match status" value="1"/>
</dbReference>
<feature type="region of interest" description="Disordered" evidence="10">
    <location>
        <begin position="1811"/>
        <end position="1978"/>
    </location>
</feature>
<dbReference type="PANTHER" id="PTHR48016">
    <property type="entry name" value="MAP KINASE KINASE KINASE SSK2-RELATED-RELATED"/>
    <property type="match status" value="1"/>
</dbReference>
<feature type="compositionally biased region" description="Polar residues" evidence="10">
    <location>
        <begin position="1820"/>
        <end position="1830"/>
    </location>
</feature>
<evidence type="ECO:0000256" key="9">
    <source>
        <dbReference type="PROSITE-ProRule" id="PRU10141"/>
    </source>
</evidence>
<feature type="region of interest" description="Disordered" evidence="10">
    <location>
        <begin position="746"/>
        <end position="810"/>
    </location>
</feature>
<dbReference type="PROSITE" id="PS50011">
    <property type="entry name" value="PROTEIN_KINASE_DOM"/>
    <property type="match status" value="1"/>
</dbReference>
<evidence type="ECO:0000256" key="8">
    <source>
        <dbReference type="ARBA" id="ARBA00048130"/>
    </source>
</evidence>
<feature type="region of interest" description="Disordered" evidence="10">
    <location>
        <begin position="1673"/>
        <end position="1794"/>
    </location>
</feature>
<name>A0AAE0WT44_9PEZI</name>
<dbReference type="GO" id="GO:0004707">
    <property type="term" value="F:MAP kinase activity"/>
    <property type="evidence" value="ECO:0007669"/>
    <property type="project" value="UniProtKB-EC"/>
</dbReference>
<dbReference type="SUPFAM" id="SSF56112">
    <property type="entry name" value="Protein kinase-like (PK-like)"/>
    <property type="match status" value="1"/>
</dbReference>
<feature type="region of interest" description="Disordered" evidence="10">
    <location>
        <begin position="2008"/>
        <end position="2078"/>
    </location>
</feature>
<feature type="compositionally biased region" description="Pro residues" evidence="10">
    <location>
        <begin position="785"/>
        <end position="810"/>
    </location>
</feature>
<dbReference type="InterPro" id="IPR000719">
    <property type="entry name" value="Prot_kinase_dom"/>
</dbReference>
<evidence type="ECO:0000313" key="14">
    <source>
        <dbReference type="Proteomes" id="UP001274830"/>
    </source>
</evidence>
<dbReference type="PANTHER" id="PTHR48016:SF48">
    <property type="entry name" value="SERINE_THREONINE-PROTEIN KINASE BCK1_SLK1_SSP31"/>
    <property type="match status" value="1"/>
</dbReference>
<comment type="catalytic activity">
    <reaction evidence="7">
        <text>L-threonyl-[protein] + ATP = O-phospho-L-threonyl-[protein] + ADP + H(+)</text>
        <dbReference type="Rhea" id="RHEA:46608"/>
        <dbReference type="Rhea" id="RHEA-COMP:11060"/>
        <dbReference type="Rhea" id="RHEA-COMP:11605"/>
        <dbReference type="ChEBI" id="CHEBI:15378"/>
        <dbReference type="ChEBI" id="CHEBI:30013"/>
        <dbReference type="ChEBI" id="CHEBI:30616"/>
        <dbReference type="ChEBI" id="CHEBI:61977"/>
        <dbReference type="ChEBI" id="CHEBI:456216"/>
        <dbReference type="EC" id="2.7.11.24"/>
    </reaction>
    <physiologicalReaction direction="left-to-right" evidence="7">
        <dbReference type="Rhea" id="RHEA:46609"/>
    </physiologicalReaction>
</comment>
<feature type="compositionally biased region" description="Gly residues" evidence="10">
    <location>
        <begin position="646"/>
        <end position="655"/>
    </location>
</feature>
<feature type="binding site" evidence="9">
    <location>
        <position position="2331"/>
    </location>
    <ligand>
        <name>ATP</name>
        <dbReference type="ChEBI" id="CHEBI:30616"/>
    </ligand>
</feature>
<feature type="region of interest" description="Disordered" evidence="10">
    <location>
        <begin position="1186"/>
        <end position="1225"/>
    </location>
</feature>
<dbReference type="EMBL" id="JAUTXT010000007">
    <property type="protein sequence ID" value="KAK3677396.1"/>
    <property type="molecule type" value="Genomic_DNA"/>
</dbReference>
<dbReference type="FunFam" id="1.10.510.10:FF:000182">
    <property type="entry name" value="MAP kinase kinase kinase mkh1"/>
    <property type="match status" value="1"/>
</dbReference>
<dbReference type="GO" id="GO:0000196">
    <property type="term" value="P:cell integrity MAPK cascade"/>
    <property type="evidence" value="ECO:0007669"/>
    <property type="project" value="UniProtKB-ARBA"/>
</dbReference>
<dbReference type="RefSeq" id="XP_064697115.1">
    <property type="nucleotide sequence ID" value="XM_064835180.1"/>
</dbReference>
<feature type="compositionally biased region" description="Polar residues" evidence="10">
    <location>
        <begin position="2148"/>
        <end position="2164"/>
    </location>
</feature>
<evidence type="ECO:0000256" key="6">
    <source>
        <dbReference type="ARBA" id="ARBA00022840"/>
    </source>
</evidence>
<dbReference type="SMART" id="SM00220">
    <property type="entry name" value="S_TKc"/>
    <property type="match status" value="1"/>
</dbReference>
<dbReference type="Gene3D" id="1.10.8.10">
    <property type="entry name" value="DNA helicase RuvA subunit, C-terminal domain"/>
    <property type="match status" value="1"/>
</dbReference>
<evidence type="ECO:0000259" key="12">
    <source>
        <dbReference type="PROSITE" id="PS51140"/>
    </source>
</evidence>
<evidence type="ECO:0000313" key="13">
    <source>
        <dbReference type="EMBL" id="KAK3677396.1"/>
    </source>
</evidence>
<organism evidence="13 14">
    <name type="scientific">Recurvomyces mirabilis</name>
    <dbReference type="NCBI Taxonomy" id="574656"/>
    <lineage>
        <taxon>Eukaryota</taxon>
        <taxon>Fungi</taxon>
        <taxon>Dikarya</taxon>
        <taxon>Ascomycota</taxon>
        <taxon>Pezizomycotina</taxon>
        <taxon>Dothideomycetes</taxon>
        <taxon>Dothideomycetidae</taxon>
        <taxon>Mycosphaerellales</taxon>
        <taxon>Teratosphaeriaceae</taxon>
        <taxon>Recurvomyces</taxon>
    </lineage>
</organism>
<dbReference type="InterPro" id="IPR011009">
    <property type="entry name" value="Kinase-like_dom_sf"/>
</dbReference>
<feature type="compositionally biased region" description="Basic and acidic residues" evidence="10">
    <location>
        <begin position="1673"/>
        <end position="1699"/>
    </location>
</feature>
<dbReference type="Gene3D" id="1.10.510.10">
    <property type="entry name" value="Transferase(Phosphotransferase) domain 1"/>
    <property type="match status" value="1"/>
</dbReference>
<protein>
    <recommendedName>
        <fullName evidence="2">mitogen-activated protein kinase</fullName>
        <ecNumber evidence="2">2.7.11.24</ecNumber>
    </recommendedName>
</protein>
<comment type="caution">
    <text evidence="13">The sequence shown here is derived from an EMBL/GenBank/DDBJ whole genome shotgun (WGS) entry which is preliminary data.</text>
</comment>
<feature type="compositionally biased region" description="Gly residues" evidence="10">
    <location>
        <begin position="583"/>
        <end position="606"/>
    </location>
</feature>
<feature type="compositionally biased region" description="Gly residues" evidence="10">
    <location>
        <begin position="755"/>
        <end position="765"/>
    </location>
</feature>
<feature type="compositionally biased region" description="Polar residues" evidence="10">
    <location>
        <begin position="1197"/>
        <end position="1214"/>
    </location>
</feature>
<dbReference type="PROSITE" id="PS00107">
    <property type="entry name" value="PROTEIN_KINASE_ATP"/>
    <property type="match status" value="1"/>
</dbReference>
<feature type="region of interest" description="Disordered" evidence="10">
    <location>
        <begin position="555"/>
        <end position="676"/>
    </location>
</feature>
<evidence type="ECO:0000256" key="4">
    <source>
        <dbReference type="ARBA" id="ARBA00022741"/>
    </source>
</evidence>
<feature type="domain" description="Protein kinase" evidence="11">
    <location>
        <begin position="2302"/>
        <end position="2586"/>
    </location>
</feature>
<dbReference type="GeneID" id="89959712"/>
<dbReference type="Pfam" id="PF02845">
    <property type="entry name" value="CUE"/>
    <property type="match status" value="1"/>
</dbReference>
<dbReference type="GO" id="GO:0043130">
    <property type="term" value="F:ubiquitin binding"/>
    <property type="evidence" value="ECO:0007669"/>
    <property type="project" value="InterPro"/>
</dbReference>
<keyword evidence="4 9" id="KW-0547">Nucleotide-binding</keyword>
<keyword evidence="6 9" id="KW-0067">ATP-binding</keyword>
<evidence type="ECO:0000256" key="3">
    <source>
        <dbReference type="ARBA" id="ARBA00022679"/>
    </source>
</evidence>
<feature type="compositionally biased region" description="Polar residues" evidence="10">
    <location>
        <begin position="1922"/>
        <end position="1934"/>
    </location>
</feature>
<evidence type="ECO:0000256" key="1">
    <source>
        <dbReference type="ARBA" id="ARBA00006529"/>
    </source>
</evidence>
<feature type="compositionally biased region" description="Polar residues" evidence="10">
    <location>
        <begin position="2058"/>
        <end position="2069"/>
    </location>
</feature>
<dbReference type="InterPro" id="IPR009060">
    <property type="entry name" value="UBA-like_sf"/>
</dbReference>
<gene>
    <name evidence="13" type="primary">BCK1</name>
    <name evidence="13" type="ORF">LTR78_002934</name>
</gene>
<dbReference type="Pfam" id="PF00069">
    <property type="entry name" value="Pkinase"/>
    <property type="match status" value="1"/>
</dbReference>
<comment type="similarity">
    <text evidence="1">Belongs to the protein kinase superfamily. STE Ser/Thr protein kinase family. MAP kinase kinase kinase subfamily.</text>
</comment>
<dbReference type="Proteomes" id="UP001274830">
    <property type="component" value="Unassembled WGS sequence"/>
</dbReference>
<dbReference type="PROSITE" id="PS51140">
    <property type="entry name" value="CUE"/>
    <property type="match status" value="1"/>
</dbReference>
<evidence type="ECO:0000256" key="10">
    <source>
        <dbReference type="SAM" id="MobiDB-lite"/>
    </source>
</evidence>
<keyword evidence="14" id="KW-1185">Reference proteome</keyword>
<feature type="region of interest" description="Disordered" evidence="10">
    <location>
        <begin position="971"/>
        <end position="1064"/>
    </location>
</feature>
<feature type="region of interest" description="Disordered" evidence="10">
    <location>
        <begin position="2110"/>
        <end position="2192"/>
    </location>
</feature>
<feature type="domain" description="CUE" evidence="12">
    <location>
        <begin position="318"/>
        <end position="361"/>
    </location>
</feature>
<sequence>MELPPLAPIPPIEIRLDIAPTEWEACLNAWLTLTDSYLQLGKKHFATAAGDGSALGTFLISTYGEIVAAPLADSSLSNDRARKLQRLCFMLIDRMTAECVFPKALLSLEFLEDFCHAHVRSKAAARLVTTLWLGNTGHLQQSLQKRKTSLAAALESTSSSQALPELTRLAPLFRLCPDIGTFFLTGSDFLDGLATAYTKLLNDGSKKSLSSVTYLGLASLVKTEQPNFSLLSDCLYDLKAQADKQAGVPSLLADVVTNTPLLSLLRRSIGEGGSTRLTKLIEQLGTYRTPSIAREKRVARHRSRKGRNRQSSGDMHIHQMSLVTQVQDLFPDLGSGFVMRLLDEYHDDVEQVTAHLLDDSLPQHLQSLGRTDEAFLRASDEQEEIDHLAPRSTPPPPEPFVPDRRNLFDDDDLLSADASRLHLGKADRSESGPVNKAAILSALSAFDADDDERDDTYDFDDVGGTVDSAHPDGEPGPSAKITQEENDMALFKAYRSSPELFGRTFDVRRGQARMTLKGETGMTDEAIEGWAIMLQREPKRLQRLETRFGAAATFDGRQAALERTSYRESPGGTETEDSDGPSAGRGGYRGRGRGGGGSGGGRGGSVAGPSGEASTANAQRRKEASKGSRANHNRRDQRAKKIARGGFPGNRGGGTSEDVDPRTASPPPAAHAQFRGHNLSVPTGVVLNDIPGTTYGEASSLLRPQTGVGSPYPSIAVSGAPPRPRAHTFAEINMQLAAQQAEQYRRGTPVTPGGTQVGGGHGGWSVPGTRHVSEQQQRGGHGQYIPPPPPLPSSTPGPPGMHLPGPPPRPPMSAVGQMHVNIPPPPNQPNGTYNAWNRGQATYPPPMQNRELRTYDPMAYYEHFQQLPPLPAADQPLTSATYIPGGESFGPGVGIPPLHSSFGPQPPQLLPPLRPQVHQQNSYQRGNSNDFTSGPDAALQHQLAQQQRYGDHYQDYNQTQGWLSNQPYQAYQNQQTQHSYTQVTSAPAPQNNYPPPTPTTARQKTLILPAKETQEHPSPATSSNPHPFSSRASTRHSKDDSPSQGNRDHSSSGETTASPQDQGWPAERVQIWLAAHNFSKEWQTAFQHLNVSGSTFLDIGKASGGPGQRNIGFLPQTVLPQIARECTNHNLIWDQSKEREESRRFRKLVRDISKTGGASTPATATSTSTVSLPLHARRQSNQFLHSASAGTDGGVENSPNMSRQDINTWSTPNTAGDGDSPGRAMPSMTIAQRRLSTQHRAASLDVLSRSLDENGRSAMSSAALKSIGDIPRRHSPSASSEIAPGSGRNFHSPAQSPGLPGLPGNQANGTAQGSGRYYAPGHFRHASSDTNVIPHGVSSSSPAPGRLSAGPTSGRDSDGGYPRPPPEDTRRRNATDGSRPPAETTRHSSQETPASAKEHKGFLHKFRRDKKNNGGDTTAEEDSSPASPQATKYGLQGKLRNTPSDSSLIDRPPSRKSAHTSVESVESIPPIPQARGRPAAREGDKKFIFVTPDGWNYRLIDISEVETADQLRTVICYNLGVPEGPDVAVHITGAGRVEHDEALGDHLLMSAVTRMADSSGSLKFFLRAPGGPVPPESAGLGFGFPSSPFRKPSFTGKPLDEETYRRLTEAGQVGSPSTFRSGESTLVPDKVKAIQYLQKESPGASAPEVYQETMLQQDFASLSSAERQALLDAKQEEHEKEVARKRKVYEEQRQNRISDHNSGVRNVVDFDHPRQSPYQNRPLSSGSGDFDRKTDILVPMRKPPPVPDPTATLVKANSLTKKQGPPARTSWPNRKDEPWKRNSNGSIPEEEGRRVPSGIGAALAGAGKAVASVGGPSRAPAQSSGLQKSMTVPDLRQEAGARPQPQAVSSAAELSRAALKRHGSGATARSPFTMSKGGQQFKVPDYVDEDGEREDENTLKANRPNLSLRTPSNPMLDKLRSTGRSHSPELSPSAQHPPGQLSRVVSKRGPSFDLPARQVDFAPPATTLEEEEDEDSDDGLFAIPLANKTMPKIVPAPTNANAKAHAILGISESPPTSRSPSKPELKLKTSRNNVKFELAKLPPSGNGLEDGAEVQRSVPESASSNQWSVDSPDDANRFGRRESFASDMWANRPPAEGIVEHLDEFFPNVDLDQPLGNAEEGGESSPVSTDRTLLSSKASSSSLHSRSITPMSSADESDTLGSDESTLKRGDNTITSVAARSMRKSGGLGRTKSIRDVVKNNYNMQPGHLSMSSYTLSRPSSIAGPVQNPLLGRVSTLRIDAANSIVRRKSTKMFGARIEQVKPARGSRLINNLETIPQDTIPEGNVQHNNKHIPERQPTFKWMRGQLIGKGTFGRVYLGMNTTTGELLAVKQVEVNPKAPNTDPNRIREMVKALDMEIDTMQHLDHVNIVQYLGCERKEFSISIFLEYIPGGSVGSCLRKHGKFEEPVVSSLTRQTLNGLAYLHSEGILHRDLKSDNLLLDLDGTCKISDFGISKRSADPYNNDITNSMQGSVFWMAPEVIRAQSQPMNQNAGDGLTAMNQGYSAKVDIWSLGCVVLEMFAGRRPWSKEEAIGAIYKLGSLNQAPPIPDDVSSVIGPAALSFMYDCFTIDPRERPIADTLLRAPFCIFDPNYNFLDTDLYAKIRGAF</sequence>
<feature type="region of interest" description="Disordered" evidence="10">
    <location>
        <begin position="380"/>
        <end position="408"/>
    </location>
</feature>
<dbReference type="GO" id="GO:0004709">
    <property type="term" value="F:MAP kinase kinase kinase activity"/>
    <property type="evidence" value="ECO:0007669"/>
    <property type="project" value="UniProtKB-ARBA"/>
</dbReference>
<feature type="compositionally biased region" description="Polar residues" evidence="10">
    <location>
        <begin position="1716"/>
        <end position="1727"/>
    </location>
</feature>
<dbReference type="SUPFAM" id="SSF46934">
    <property type="entry name" value="UBA-like"/>
    <property type="match status" value="1"/>
</dbReference>
<accession>A0AAE0WT44</accession>
<feature type="compositionally biased region" description="Basic and acidic residues" evidence="10">
    <location>
        <begin position="380"/>
        <end position="389"/>
    </location>
</feature>
<evidence type="ECO:0000259" key="11">
    <source>
        <dbReference type="PROSITE" id="PS50011"/>
    </source>
</evidence>
<dbReference type="PROSITE" id="PS00108">
    <property type="entry name" value="PROTEIN_KINASE_ST"/>
    <property type="match status" value="1"/>
</dbReference>
<reference evidence="13" key="1">
    <citation type="submission" date="2023-07" db="EMBL/GenBank/DDBJ databases">
        <title>Black Yeasts Isolated from many extreme environments.</title>
        <authorList>
            <person name="Coleine C."/>
            <person name="Stajich J.E."/>
            <person name="Selbmann L."/>
        </authorList>
    </citation>
    <scope>NUCLEOTIDE SEQUENCE</scope>
    <source>
        <strain evidence="13">CCFEE 5485</strain>
    </source>
</reference>